<proteinExistence type="predicted"/>
<dbReference type="CDD" id="cd00298">
    <property type="entry name" value="ACD_sHsps_p23-like"/>
    <property type="match status" value="1"/>
</dbReference>
<feature type="region of interest" description="Disordered" evidence="1">
    <location>
        <begin position="79"/>
        <end position="116"/>
    </location>
</feature>
<accession>A0A0N1PB51</accession>
<feature type="region of interest" description="Disordered" evidence="1">
    <location>
        <begin position="273"/>
        <end position="340"/>
    </location>
</feature>
<feature type="compositionally biased region" description="Low complexity" evidence="1">
    <location>
        <begin position="273"/>
        <end position="283"/>
    </location>
</feature>
<feature type="region of interest" description="Disordered" evidence="1">
    <location>
        <begin position="1"/>
        <end position="67"/>
    </location>
</feature>
<evidence type="ECO:0000313" key="2">
    <source>
        <dbReference type="EMBL" id="KPI84741.1"/>
    </source>
</evidence>
<dbReference type="EMBL" id="LJSK01000235">
    <property type="protein sequence ID" value="KPI84741.1"/>
    <property type="molecule type" value="Genomic_DNA"/>
</dbReference>
<dbReference type="AlphaFoldDB" id="A0A0N1PB51"/>
<feature type="compositionally biased region" description="Basic and acidic residues" evidence="1">
    <location>
        <begin position="284"/>
        <end position="301"/>
    </location>
</feature>
<feature type="compositionally biased region" description="Basic and acidic residues" evidence="1">
    <location>
        <begin position="1"/>
        <end position="29"/>
    </location>
</feature>
<protein>
    <submittedName>
        <fullName evidence="2">Uncharacterized protein</fullName>
    </submittedName>
</protein>
<dbReference type="OMA" id="HQEVHFK"/>
<dbReference type="Proteomes" id="UP000038009">
    <property type="component" value="Unassembled WGS sequence"/>
</dbReference>
<gene>
    <name evidence="2" type="ORF">ABL78_6208</name>
</gene>
<feature type="region of interest" description="Disordered" evidence="1">
    <location>
        <begin position="368"/>
        <end position="443"/>
    </location>
</feature>
<name>A0A0N1PB51_LEPSE</name>
<evidence type="ECO:0000313" key="3">
    <source>
        <dbReference type="Proteomes" id="UP000038009"/>
    </source>
</evidence>
<keyword evidence="3" id="KW-1185">Reference proteome</keyword>
<evidence type="ECO:0000256" key="1">
    <source>
        <dbReference type="SAM" id="MobiDB-lite"/>
    </source>
</evidence>
<feature type="compositionally biased region" description="Low complexity" evidence="1">
    <location>
        <begin position="412"/>
        <end position="421"/>
    </location>
</feature>
<sequence>MPPSHVKKEEAELRQIAKHSRDARKEAQKREHKQRQRALRAAAKDGAEGDAVVAAAPKKKRGAIIMPDEVNELRQRLLGSDANSRATAEKKKGGRKPAVTAASKRTSGGGSASGAAAVAPSVSASSSFLVPTYHQEVHFKKKMFFVDVVLHHVPHQKIDVSETNNRQLVVDTTGFTKKYRLVLPFPDGMRCDAAAANYELENGVLSCKLPIIGDTLPASLEAENEKMVEKMRQQKALRFRVTQDGDLTVRTRQALLAQTPAAQAALHQAAVEAKAKKTTAAPGEGKKKELAEAQKRPRAATEEGEADAQQPVKAEKREPKTAAAGPTEGAPQNAATKSAKPDVFAVERTKAMEAAKAAAERVHLSMRERMKLAKTVQASRQERLQTRSQRKERKEEQRQQSFQRVLEEQKRQLLARAALQQPPAPRSATKSNGPSKSVHFAEA</sequence>
<dbReference type="VEuPathDB" id="TriTrypDB:Lsey_0235_0070"/>
<reference evidence="2 3" key="1">
    <citation type="journal article" date="2015" name="PLoS Pathog.">
        <title>Leptomonas seymouri: Adaptations to the Dixenous Life Cycle Analyzed by Genome Sequencing, Transcriptome Profiling and Co-infection with Leishmania donovani.</title>
        <authorList>
            <person name="Kraeva N."/>
            <person name="Butenko A."/>
            <person name="Hlavacova J."/>
            <person name="Kostygov A."/>
            <person name="Myskova J."/>
            <person name="Grybchuk D."/>
            <person name="Lestinova T."/>
            <person name="Votypka J."/>
            <person name="Volf P."/>
            <person name="Opperdoes F."/>
            <person name="Flegontov P."/>
            <person name="Lukes J."/>
            <person name="Yurchenko V."/>
        </authorList>
    </citation>
    <scope>NUCLEOTIDE SEQUENCE [LARGE SCALE GENOMIC DNA]</scope>
    <source>
        <strain evidence="2 3">ATCC 30220</strain>
    </source>
</reference>
<comment type="caution">
    <text evidence="2">The sequence shown here is derived from an EMBL/GenBank/DDBJ whole genome shotgun (WGS) entry which is preliminary data.</text>
</comment>
<organism evidence="2 3">
    <name type="scientific">Leptomonas seymouri</name>
    <dbReference type="NCBI Taxonomy" id="5684"/>
    <lineage>
        <taxon>Eukaryota</taxon>
        <taxon>Discoba</taxon>
        <taxon>Euglenozoa</taxon>
        <taxon>Kinetoplastea</taxon>
        <taxon>Metakinetoplastina</taxon>
        <taxon>Trypanosomatida</taxon>
        <taxon>Trypanosomatidae</taxon>
        <taxon>Leishmaniinae</taxon>
        <taxon>Leptomonas</taxon>
    </lineage>
</organism>
<dbReference type="OrthoDB" id="10250420at2759"/>